<dbReference type="InterPro" id="IPR006439">
    <property type="entry name" value="HAD-SF_hydro_IA"/>
</dbReference>
<evidence type="ECO:0000256" key="2">
    <source>
        <dbReference type="ARBA" id="ARBA00022801"/>
    </source>
</evidence>
<dbReference type="PANTHER" id="PTHR46470:SF4">
    <property type="entry name" value="5-AMINO-6-(5-PHOSPHO-D-RIBITYLAMINO)URACIL PHOSPHATASE YIGB"/>
    <property type="match status" value="1"/>
</dbReference>
<evidence type="ECO:0000313" key="5">
    <source>
        <dbReference type="Proteomes" id="UP000216020"/>
    </source>
</evidence>
<dbReference type="PANTHER" id="PTHR46470">
    <property type="entry name" value="N-ACYLNEURAMINATE-9-PHOSPHATASE"/>
    <property type="match status" value="1"/>
</dbReference>
<dbReference type="InterPro" id="IPR036412">
    <property type="entry name" value="HAD-like_sf"/>
</dbReference>
<name>A0A261S0J6_9BORD</name>
<evidence type="ECO:0000256" key="1">
    <source>
        <dbReference type="ARBA" id="ARBA00001946"/>
    </source>
</evidence>
<dbReference type="SUPFAM" id="SSF56784">
    <property type="entry name" value="HAD-like"/>
    <property type="match status" value="1"/>
</dbReference>
<dbReference type="InterPro" id="IPR023214">
    <property type="entry name" value="HAD_sf"/>
</dbReference>
<dbReference type="SFLD" id="SFLDS00003">
    <property type="entry name" value="Haloacid_Dehalogenase"/>
    <property type="match status" value="1"/>
</dbReference>
<dbReference type="Gene3D" id="3.40.50.1000">
    <property type="entry name" value="HAD superfamily/HAD-like"/>
    <property type="match status" value="1"/>
</dbReference>
<dbReference type="GO" id="GO:0016787">
    <property type="term" value="F:hydrolase activity"/>
    <property type="evidence" value="ECO:0007669"/>
    <property type="project" value="UniProtKB-KW"/>
</dbReference>
<evidence type="ECO:0000313" key="4">
    <source>
        <dbReference type="EMBL" id="OZI30661.1"/>
    </source>
</evidence>
<keyword evidence="3" id="KW-0460">Magnesium</keyword>
<dbReference type="Proteomes" id="UP000216020">
    <property type="component" value="Unassembled WGS sequence"/>
</dbReference>
<dbReference type="SFLD" id="SFLDG01129">
    <property type="entry name" value="C1.5:_HAD__Beta-PGM__Phosphata"/>
    <property type="match status" value="1"/>
</dbReference>
<protein>
    <submittedName>
        <fullName evidence="4">HAD family hydrolase</fullName>
    </submittedName>
</protein>
<gene>
    <name evidence="4" type="ORF">CAL29_21950</name>
</gene>
<keyword evidence="5" id="KW-1185">Reference proteome</keyword>
<dbReference type="RefSeq" id="WP_094855085.1">
    <property type="nucleotide sequence ID" value="NZ_NEVM01000005.1"/>
</dbReference>
<proteinExistence type="predicted"/>
<reference evidence="5" key="1">
    <citation type="submission" date="2017-05" db="EMBL/GenBank/DDBJ databases">
        <title>Complete and WGS of Bordetella genogroups.</title>
        <authorList>
            <person name="Spilker T."/>
            <person name="Lipuma J."/>
        </authorList>
    </citation>
    <scope>NUCLEOTIDE SEQUENCE [LARGE SCALE GENOMIC DNA]</scope>
    <source>
        <strain evidence="5">AU16122</strain>
    </source>
</reference>
<keyword evidence="2 4" id="KW-0378">Hydrolase</keyword>
<dbReference type="AlphaFoldDB" id="A0A261S0J6"/>
<dbReference type="EMBL" id="NEVM01000005">
    <property type="protein sequence ID" value="OZI30661.1"/>
    <property type="molecule type" value="Genomic_DNA"/>
</dbReference>
<evidence type="ECO:0000256" key="3">
    <source>
        <dbReference type="ARBA" id="ARBA00022842"/>
    </source>
</evidence>
<comment type="caution">
    <text evidence="4">The sequence shown here is derived from an EMBL/GenBank/DDBJ whole genome shotgun (WGS) entry which is preliminary data.</text>
</comment>
<dbReference type="OrthoDB" id="367448at2"/>
<dbReference type="Pfam" id="PF00702">
    <property type="entry name" value="Hydrolase"/>
    <property type="match status" value="1"/>
</dbReference>
<dbReference type="NCBIfam" id="TIGR01549">
    <property type="entry name" value="HAD-SF-IA-v1"/>
    <property type="match status" value="1"/>
</dbReference>
<dbReference type="GO" id="GO:0009231">
    <property type="term" value="P:riboflavin biosynthetic process"/>
    <property type="evidence" value="ECO:0007669"/>
    <property type="project" value="TreeGrafter"/>
</dbReference>
<dbReference type="InterPro" id="IPR051400">
    <property type="entry name" value="HAD-like_hydrolase"/>
</dbReference>
<sequence length="234" mass="24468">MPLNTVSAISLDLDDTLWPFAPSVARAEETLQAWLVEHAPATAALLSAPRALALLRDEYEAAHPELSGDYRALRLGSIAAVLEAVGADVALAKPAYDAFYAARNNVEFFEDVLPALAWLSARFPLIAVTNGNADLALTGGKEFFVGALSARQFGVAKPEAAIFHAAAKMVSVDPAEMLHVGDDFDLDVVGATNAGLQAAWLVRQGAAAPCPPRAGAHVTVSCLLNLCGLLGRPG</sequence>
<accession>A0A261S0J6</accession>
<organism evidence="4 5">
    <name type="scientific">Bordetella genomosp. 10</name>
    <dbReference type="NCBI Taxonomy" id="1416804"/>
    <lineage>
        <taxon>Bacteria</taxon>
        <taxon>Pseudomonadati</taxon>
        <taxon>Pseudomonadota</taxon>
        <taxon>Betaproteobacteria</taxon>
        <taxon>Burkholderiales</taxon>
        <taxon>Alcaligenaceae</taxon>
        <taxon>Bordetella</taxon>
    </lineage>
</organism>
<comment type="cofactor">
    <cofactor evidence="1">
        <name>Mg(2+)</name>
        <dbReference type="ChEBI" id="CHEBI:18420"/>
    </cofactor>
</comment>
<dbReference type="Gene3D" id="1.20.120.1600">
    <property type="match status" value="1"/>
</dbReference>